<accession>A0A6L7EMU9</accession>
<dbReference type="RefSeq" id="WP_160873917.1">
    <property type="nucleotide sequence ID" value="NZ_WUEK01000001.1"/>
</dbReference>
<dbReference type="Proteomes" id="UP000473325">
    <property type="component" value="Unassembled WGS sequence"/>
</dbReference>
<sequence length="307" mass="32647">MPYSHLGAPALGFDLVRLAAGERVATVLRSGLAAGADELRRLADAHPGPATRETWARSWQQLDPAHGRALRDVLPLAGEAISGAAEGDTRLLRRLELSLVGDSPALERFVRREVLDWTWVTSGSTAVQDPGATPAADVLSDAAVAAYLQEHLEPEVRRAMAAPLLRSGVELASAPGGTGVPVVDERLEVLAGADDSARQRWRVTVDRLRLTTGEWAPAMHQAAWALVTSERLRLATDTQLAGVQAFRRGGFSAQDAAYGVWNAVAGSLQAGVVADLLPAAVEQVLTRPWRSVYEEDAAPPPSGEEAL</sequence>
<comment type="caution">
    <text evidence="1">The sequence shown here is derived from an EMBL/GenBank/DDBJ whole genome shotgun (WGS) entry which is preliminary data.</text>
</comment>
<proteinExistence type="predicted"/>
<reference evidence="1 2" key="1">
    <citation type="submission" date="2019-12" db="EMBL/GenBank/DDBJ databases">
        <authorList>
            <person name="Kun Z."/>
        </authorList>
    </citation>
    <scope>NUCLEOTIDE SEQUENCE [LARGE SCALE GENOMIC DNA]</scope>
    <source>
        <strain evidence="1 2">YIM 123512</strain>
    </source>
</reference>
<organism evidence="1 2">
    <name type="scientific">Nocardioides flavescens</name>
    <dbReference type="NCBI Taxonomy" id="2691959"/>
    <lineage>
        <taxon>Bacteria</taxon>
        <taxon>Bacillati</taxon>
        <taxon>Actinomycetota</taxon>
        <taxon>Actinomycetes</taxon>
        <taxon>Propionibacteriales</taxon>
        <taxon>Nocardioidaceae</taxon>
        <taxon>Nocardioides</taxon>
    </lineage>
</organism>
<evidence type="ECO:0000313" key="2">
    <source>
        <dbReference type="Proteomes" id="UP000473325"/>
    </source>
</evidence>
<dbReference type="EMBL" id="WUEK01000001">
    <property type="protein sequence ID" value="MXG87930.1"/>
    <property type="molecule type" value="Genomic_DNA"/>
</dbReference>
<gene>
    <name evidence="1" type="ORF">GRQ65_00010</name>
</gene>
<name>A0A6L7EMU9_9ACTN</name>
<keyword evidence="2" id="KW-1185">Reference proteome</keyword>
<evidence type="ECO:0000313" key="1">
    <source>
        <dbReference type="EMBL" id="MXG87930.1"/>
    </source>
</evidence>
<dbReference type="AlphaFoldDB" id="A0A6L7EMU9"/>
<protein>
    <submittedName>
        <fullName evidence="1">Uncharacterized protein</fullName>
    </submittedName>
</protein>